<keyword evidence="2" id="KW-0808">Transferase</keyword>
<accession>A0A5B0WQS0</accession>
<reference evidence="2 3" key="1">
    <citation type="submission" date="2019-09" db="EMBL/GenBank/DDBJ databases">
        <authorList>
            <person name="Chen X.-Y."/>
        </authorList>
    </citation>
    <scope>NUCLEOTIDE SEQUENCE [LARGE SCALE GENOMIC DNA]</scope>
    <source>
        <strain evidence="2 3">NY5</strain>
    </source>
</reference>
<sequence length="376" mass="42725">MPWRTIYEVCRCFCLADHTSIILSGKQREVKNEWAIGHVRVRDVLKPKSDSALKKLAHVLKEEDIDILYWPLDWRSPRTDLLQLEITGLRVTWYIPGAWYGHGQVFKAAAHMRSKAVLPYVAQVLGSRRQFVKKLTAGGVRPLIVMTDYSRNKLVENGYPPSACHSIPPGKEKLLILDEPPVVFNEFRNDLQGKPYFLFFGPPQKIRGVAEMLSAFKTVARQHPDIKLVCLFRSDPGLDASHWKRMIERMDCKDRIHCIWTSVGPADLDYFLRNCFAVLKPFLLVPSEIPLAVIETAEYGKPVIGTGPDGTGKFIGDFGLTVPFASPKKLAQAMLELLSNKELYSEKCRAAKHVYEGHPTWDEVANRWLKATQLQT</sequence>
<evidence type="ECO:0000313" key="3">
    <source>
        <dbReference type="Proteomes" id="UP000323708"/>
    </source>
</evidence>
<dbReference type="PANTHER" id="PTHR12526">
    <property type="entry name" value="GLYCOSYLTRANSFERASE"/>
    <property type="match status" value="1"/>
</dbReference>
<dbReference type="EMBL" id="VTUX01000009">
    <property type="protein sequence ID" value="KAA1188937.1"/>
    <property type="molecule type" value="Genomic_DNA"/>
</dbReference>
<dbReference type="Gene3D" id="3.40.50.2000">
    <property type="entry name" value="Glycogen Phosphorylase B"/>
    <property type="match status" value="2"/>
</dbReference>
<dbReference type="Pfam" id="PF00534">
    <property type="entry name" value="Glycos_transf_1"/>
    <property type="match status" value="1"/>
</dbReference>
<protein>
    <submittedName>
        <fullName evidence="2">Glycosyltransferase family 4 protein</fullName>
    </submittedName>
</protein>
<dbReference type="GO" id="GO:0016757">
    <property type="term" value="F:glycosyltransferase activity"/>
    <property type="evidence" value="ECO:0007669"/>
    <property type="project" value="InterPro"/>
</dbReference>
<dbReference type="SUPFAM" id="SSF53756">
    <property type="entry name" value="UDP-Glycosyltransferase/glycogen phosphorylase"/>
    <property type="match status" value="1"/>
</dbReference>
<evidence type="ECO:0000259" key="1">
    <source>
        <dbReference type="Pfam" id="PF00534"/>
    </source>
</evidence>
<feature type="domain" description="Glycosyl transferase family 1" evidence="1">
    <location>
        <begin position="192"/>
        <end position="346"/>
    </location>
</feature>
<proteinExistence type="predicted"/>
<dbReference type="CDD" id="cd03801">
    <property type="entry name" value="GT4_PimA-like"/>
    <property type="match status" value="1"/>
</dbReference>
<evidence type="ECO:0000313" key="2">
    <source>
        <dbReference type="EMBL" id="KAA1188937.1"/>
    </source>
</evidence>
<name>A0A5B0WQS0_9GAMM</name>
<comment type="caution">
    <text evidence="2">The sequence shown here is derived from an EMBL/GenBank/DDBJ whole genome shotgun (WGS) entry which is preliminary data.</text>
</comment>
<dbReference type="AlphaFoldDB" id="A0A5B0WQS0"/>
<dbReference type="InterPro" id="IPR001296">
    <property type="entry name" value="Glyco_trans_1"/>
</dbReference>
<dbReference type="RefSeq" id="WP_149612700.1">
    <property type="nucleotide sequence ID" value="NZ_VTUX01000009.1"/>
</dbReference>
<keyword evidence="3" id="KW-1185">Reference proteome</keyword>
<dbReference type="GO" id="GO:1901135">
    <property type="term" value="P:carbohydrate derivative metabolic process"/>
    <property type="evidence" value="ECO:0007669"/>
    <property type="project" value="UniProtKB-ARBA"/>
</dbReference>
<dbReference type="Proteomes" id="UP000323708">
    <property type="component" value="Unassembled WGS sequence"/>
</dbReference>
<gene>
    <name evidence="2" type="ORF">F0M18_17185</name>
</gene>
<organism evidence="2 3">
    <name type="scientific">Pseudohalioglobus sediminis</name>
    <dbReference type="NCBI Taxonomy" id="2606449"/>
    <lineage>
        <taxon>Bacteria</taxon>
        <taxon>Pseudomonadati</taxon>
        <taxon>Pseudomonadota</taxon>
        <taxon>Gammaproteobacteria</taxon>
        <taxon>Cellvibrionales</taxon>
        <taxon>Halieaceae</taxon>
        <taxon>Pseudohalioglobus</taxon>
    </lineage>
</organism>